<comment type="caution">
    <text evidence="4">The sequence shown here is derived from an EMBL/GenBank/DDBJ whole genome shotgun (WGS) entry which is preliminary data.</text>
</comment>
<evidence type="ECO:0000259" key="2">
    <source>
        <dbReference type="Pfam" id="PF13387"/>
    </source>
</evidence>
<feature type="domain" description="Lnb N-terminal periplasmic" evidence="2">
    <location>
        <begin position="21"/>
        <end position="181"/>
    </location>
</feature>
<feature type="transmembrane region" description="Helical" evidence="1">
    <location>
        <begin position="252"/>
        <end position="276"/>
    </location>
</feature>
<feature type="transmembrane region" description="Helical" evidence="1">
    <location>
        <begin position="370"/>
        <end position="389"/>
    </location>
</feature>
<reference evidence="4 5" key="1">
    <citation type="submission" date="2019-03" db="EMBL/GenBank/DDBJ databases">
        <title>Genomic Encyclopedia of Archaeal and Bacterial Type Strains, Phase II (KMG-II): from individual species to whole genera.</title>
        <authorList>
            <person name="Goeker M."/>
        </authorList>
    </citation>
    <scope>NUCLEOTIDE SEQUENCE [LARGE SCALE GENOMIC DNA]</scope>
    <source>
        <strain evidence="4 5">DSM 18435</strain>
    </source>
</reference>
<dbReference type="AlphaFoldDB" id="A0A4R6THD3"/>
<feature type="domain" description="Lnb-like transmembrane" evidence="3">
    <location>
        <begin position="254"/>
        <end position="388"/>
    </location>
</feature>
<dbReference type="EMBL" id="SNYI01000003">
    <property type="protein sequence ID" value="TDQ29283.1"/>
    <property type="molecule type" value="Genomic_DNA"/>
</dbReference>
<dbReference type="Pfam" id="PF13387">
    <property type="entry name" value="Lnb_N"/>
    <property type="match status" value="1"/>
</dbReference>
<dbReference type="InterPro" id="IPR025178">
    <property type="entry name" value="Lnb_N"/>
</dbReference>
<keyword evidence="1" id="KW-1133">Transmembrane helix</keyword>
<keyword evidence="5" id="KW-1185">Reference proteome</keyword>
<keyword evidence="1" id="KW-0472">Membrane</keyword>
<dbReference type="InterPro" id="IPR057436">
    <property type="entry name" value="5TMH_Lnb"/>
</dbReference>
<name>A0A4R6THD3_9FLAO</name>
<feature type="transmembrane region" description="Helical" evidence="1">
    <location>
        <begin position="313"/>
        <end position="333"/>
    </location>
</feature>
<dbReference type="Proteomes" id="UP000295468">
    <property type="component" value="Unassembled WGS sequence"/>
</dbReference>
<dbReference type="OrthoDB" id="319167at2"/>
<evidence type="ECO:0000256" key="1">
    <source>
        <dbReference type="SAM" id="Phobius"/>
    </source>
</evidence>
<evidence type="ECO:0000313" key="5">
    <source>
        <dbReference type="Proteomes" id="UP000295468"/>
    </source>
</evidence>
<evidence type="ECO:0000259" key="3">
    <source>
        <dbReference type="Pfam" id="PF25221"/>
    </source>
</evidence>
<protein>
    <submittedName>
        <fullName evidence="4">Uncharacterized protein DUF4105</fullName>
    </submittedName>
</protein>
<feature type="transmembrane region" description="Helical" evidence="1">
    <location>
        <begin position="345"/>
        <end position="364"/>
    </location>
</feature>
<sequence length="397" mass="46213">MPISLRKLLFAFLIVWITSTTWCRAQLSPEAEISVITCGPGSELYASFGHSAFRVRDPLKGLDLVYNYGTFDFNTPGFYTKFAKGQLLYSLSRNSFENFLYTYQLEDRWVKEQLLSLDQEEKNKVLQFLEYNYLPENRDYLYNFLDENCSTKIPEVLERALPGRLALDNNYLDHRYTFRQLIQQYLRTNSWASLGIDLALGSVIDRKASPREHMFLPDYVYRQMNHAQLNGDSLVKKERSILEKQKKDPPAAFIFTPAFWLILLFILTAAITYIDLRKGSRSRALDGFLFLLTGILGVLIIFLWFFTDHTATLYNYNILWAFPLNLLAGIVFLRKKPGSEWIPRYLVTITCMLLLAPLLWILNIQVFSPLMVIIWASLGLRYAYLYRYFKTGSTPAL</sequence>
<feature type="transmembrane region" description="Helical" evidence="1">
    <location>
        <begin position="288"/>
        <end position="307"/>
    </location>
</feature>
<organism evidence="4 5">
    <name type="scientific">Zeaxanthinibacter enoshimensis</name>
    <dbReference type="NCBI Taxonomy" id="392009"/>
    <lineage>
        <taxon>Bacteria</taxon>
        <taxon>Pseudomonadati</taxon>
        <taxon>Bacteroidota</taxon>
        <taxon>Flavobacteriia</taxon>
        <taxon>Flavobacteriales</taxon>
        <taxon>Flavobacteriaceae</taxon>
        <taxon>Zeaxanthinibacter</taxon>
    </lineage>
</organism>
<accession>A0A4R6THD3</accession>
<gene>
    <name evidence="4" type="ORF">CLV82_2738</name>
</gene>
<keyword evidence="1" id="KW-0812">Transmembrane</keyword>
<proteinExistence type="predicted"/>
<evidence type="ECO:0000313" key="4">
    <source>
        <dbReference type="EMBL" id="TDQ29283.1"/>
    </source>
</evidence>
<dbReference type="Pfam" id="PF25221">
    <property type="entry name" value="5TMH_Lnb"/>
    <property type="match status" value="1"/>
</dbReference>